<evidence type="ECO:0000256" key="7">
    <source>
        <dbReference type="ARBA" id="ARBA00023098"/>
    </source>
</evidence>
<dbReference type="GO" id="GO:0034625">
    <property type="term" value="P:fatty acid elongation, monounsaturated fatty acid"/>
    <property type="evidence" value="ECO:0007669"/>
    <property type="project" value="TreeGrafter"/>
</dbReference>
<proteinExistence type="inferred from homology"/>
<keyword evidence="3 10" id="KW-0808">Transferase</keyword>
<evidence type="ECO:0000256" key="1">
    <source>
        <dbReference type="ARBA" id="ARBA00004141"/>
    </source>
</evidence>
<keyword evidence="4 10" id="KW-0812">Transmembrane</keyword>
<keyword evidence="8 10" id="KW-0472">Membrane</keyword>
<feature type="transmembrane region" description="Helical" evidence="10">
    <location>
        <begin position="160"/>
        <end position="179"/>
    </location>
</feature>
<protein>
    <recommendedName>
        <fullName evidence="10">Elongation of very long chain fatty acids protein</fullName>
        <ecNumber evidence="10">2.3.1.199</ecNumber>
    </recommendedName>
    <alternativeName>
        <fullName evidence="10">Very-long-chain 3-oxoacyl-CoA synthase</fullName>
    </alternativeName>
</protein>
<gene>
    <name evidence="11" type="ORF">KR093_011825</name>
</gene>
<evidence type="ECO:0000256" key="3">
    <source>
        <dbReference type="ARBA" id="ARBA00022679"/>
    </source>
</evidence>
<evidence type="ECO:0000256" key="9">
    <source>
        <dbReference type="ARBA" id="ARBA00023160"/>
    </source>
</evidence>
<keyword evidence="2 10" id="KW-0444">Lipid biosynthesis</keyword>
<dbReference type="PANTHER" id="PTHR11157">
    <property type="entry name" value="FATTY ACID ACYL TRANSFERASE-RELATED"/>
    <property type="match status" value="1"/>
</dbReference>
<comment type="similarity">
    <text evidence="10">Belongs to the ELO family.</text>
</comment>
<keyword evidence="6 10" id="KW-1133">Transmembrane helix</keyword>
<dbReference type="InterPro" id="IPR002076">
    <property type="entry name" value="ELO_fam"/>
</dbReference>
<dbReference type="GO" id="GO:0034626">
    <property type="term" value="P:fatty acid elongation, polyunsaturated fatty acid"/>
    <property type="evidence" value="ECO:0007669"/>
    <property type="project" value="TreeGrafter"/>
</dbReference>
<evidence type="ECO:0000256" key="10">
    <source>
        <dbReference type="RuleBase" id="RU361115"/>
    </source>
</evidence>
<keyword evidence="5 10" id="KW-0276">Fatty acid metabolism</keyword>
<dbReference type="GO" id="GO:0019367">
    <property type="term" value="P:fatty acid elongation, saturated fatty acid"/>
    <property type="evidence" value="ECO:0007669"/>
    <property type="project" value="TreeGrafter"/>
</dbReference>
<dbReference type="EC" id="2.3.1.199" evidence="10"/>
<comment type="subcellular location">
    <subcellularLocation>
        <location evidence="1">Membrane</location>
        <topology evidence="1">Multi-pass membrane protein</topology>
    </subcellularLocation>
</comment>
<dbReference type="PANTHER" id="PTHR11157:SF116">
    <property type="entry name" value="ELONGATION OF VERY LONG CHAIN FATTY ACIDS PROTEIN-RELATED"/>
    <property type="match status" value="1"/>
</dbReference>
<evidence type="ECO:0000256" key="4">
    <source>
        <dbReference type="ARBA" id="ARBA00022692"/>
    </source>
</evidence>
<reference evidence="11" key="1">
    <citation type="journal article" date="2021" name="Mol. Ecol. Resour.">
        <title>Phylogenomic analyses of the genus Drosophila reveals genomic signals of climate adaptation.</title>
        <authorList>
            <person name="Li F."/>
            <person name="Rane R.V."/>
            <person name="Luria V."/>
            <person name="Xiong Z."/>
            <person name="Chen J."/>
            <person name="Li Z."/>
            <person name="Catullo R.A."/>
            <person name="Griffin P.C."/>
            <person name="Schiffer M."/>
            <person name="Pearce S."/>
            <person name="Lee S.F."/>
            <person name="McElroy K."/>
            <person name="Stocker A."/>
            <person name="Shirriffs J."/>
            <person name="Cockerell F."/>
            <person name="Coppin C."/>
            <person name="Sgro C.M."/>
            <person name="Karger A."/>
            <person name="Cain J.W."/>
            <person name="Weber J.A."/>
            <person name="Santpere G."/>
            <person name="Kirschner M.W."/>
            <person name="Hoffmann A.A."/>
            <person name="Oakeshott J.G."/>
            <person name="Zhang G."/>
        </authorList>
    </citation>
    <scope>NUCLEOTIDE SEQUENCE</scope>
    <source>
        <strain evidence="11">BGI-SZ-2011g</strain>
    </source>
</reference>
<evidence type="ECO:0000256" key="8">
    <source>
        <dbReference type="ARBA" id="ARBA00023136"/>
    </source>
</evidence>
<keyword evidence="9 10" id="KW-0275">Fatty acid biosynthesis</keyword>
<dbReference type="GO" id="GO:0042761">
    <property type="term" value="P:very long-chain fatty acid biosynthetic process"/>
    <property type="evidence" value="ECO:0007669"/>
    <property type="project" value="TreeGrafter"/>
</dbReference>
<organism evidence="11 12">
    <name type="scientific">Drosophila rubida</name>
    <dbReference type="NCBI Taxonomy" id="30044"/>
    <lineage>
        <taxon>Eukaryota</taxon>
        <taxon>Metazoa</taxon>
        <taxon>Ecdysozoa</taxon>
        <taxon>Arthropoda</taxon>
        <taxon>Hexapoda</taxon>
        <taxon>Insecta</taxon>
        <taxon>Pterygota</taxon>
        <taxon>Neoptera</taxon>
        <taxon>Endopterygota</taxon>
        <taxon>Diptera</taxon>
        <taxon>Brachycera</taxon>
        <taxon>Muscomorpha</taxon>
        <taxon>Ephydroidea</taxon>
        <taxon>Drosophilidae</taxon>
        <taxon>Drosophila</taxon>
    </lineage>
</organism>
<feature type="transmembrane region" description="Helical" evidence="10">
    <location>
        <begin position="60"/>
        <end position="83"/>
    </location>
</feature>
<dbReference type="Proteomes" id="UP001200034">
    <property type="component" value="Unassembled WGS sequence"/>
</dbReference>
<dbReference type="AlphaFoldDB" id="A0AAD4PHG8"/>
<dbReference type="EMBL" id="JAJJHW010003409">
    <property type="protein sequence ID" value="KAH8360265.1"/>
    <property type="molecule type" value="Genomic_DNA"/>
</dbReference>
<accession>A0AAD4PHG8</accession>
<comment type="caution">
    <text evidence="11">The sequence shown here is derived from an EMBL/GenBank/DDBJ whole genome shotgun (WGS) entry which is preliminary data.</text>
</comment>
<comment type="catalytic activity">
    <reaction evidence="10">
        <text>a very-long-chain acyl-CoA + malonyl-CoA + H(+) = a very-long-chain 3-oxoacyl-CoA + CO2 + CoA</text>
        <dbReference type="Rhea" id="RHEA:32727"/>
        <dbReference type="ChEBI" id="CHEBI:15378"/>
        <dbReference type="ChEBI" id="CHEBI:16526"/>
        <dbReference type="ChEBI" id="CHEBI:57287"/>
        <dbReference type="ChEBI" id="CHEBI:57384"/>
        <dbReference type="ChEBI" id="CHEBI:90725"/>
        <dbReference type="ChEBI" id="CHEBI:90736"/>
        <dbReference type="EC" id="2.3.1.199"/>
    </reaction>
</comment>
<feature type="transmembrane region" description="Helical" evidence="10">
    <location>
        <begin position="191"/>
        <end position="212"/>
    </location>
</feature>
<feature type="transmembrane region" description="Helical" evidence="10">
    <location>
        <begin position="136"/>
        <end position="154"/>
    </location>
</feature>
<evidence type="ECO:0000256" key="5">
    <source>
        <dbReference type="ARBA" id="ARBA00022832"/>
    </source>
</evidence>
<dbReference type="GO" id="GO:0030148">
    <property type="term" value="P:sphingolipid biosynthetic process"/>
    <property type="evidence" value="ECO:0007669"/>
    <property type="project" value="TreeGrafter"/>
</dbReference>
<feature type="transmembrane region" description="Helical" evidence="10">
    <location>
        <begin position="224"/>
        <end position="245"/>
    </location>
</feature>
<sequence length="263" mass="30979">MFEVLHRPHVDPVKFPLGDGYWPLIILISSYLLFVLKLGKQFMANRQPYKLTKVLKVYNIFQVVNNTALFLVLCYYVLWVQVYDLRCLSVLPLDHPYKGAERLISYAYFINKIIDLLDTVFIVLRKSYRQITVLHLVHHVYMVVACYVLFRFNGYGGQPIFTALLNLVVHSVMYSYYYIASTCPSIKQTSWKKYMTIMQMIQFVMIFVHNIVTYLQPNCDVSPYILLLVFFMSALMFVMFSNFYIHSYVLPKKQSTAVKTKQK</sequence>
<keyword evidence="12" id="KW-1185">Reference proteome</keyword>
<evidence type="ECO:0000313" key="12">
    <source>
        <dbReference type="Proteomes" id="UP001200034"/>
    </source>
</evidence>
<name>A0AAD4PHG8_9MUSC</name>
<evidence type="ECO:0000256" key="2">
    <source>
        <dbReference type="ARBA" id="ARBA00022516"/>
    </source>
</evidence>
<keyword evidence="7 10" id="KW-0443">Lipid metabolism</keyword>
<evidence type="ECO:0000256" key="6">
    <source>
        <dbReference type="ARBA" id="ARBA00022989"/>
    </source>
</evidence>
<dbReference type="GO" id="GO:0005789">
    <property type="term" value="C:endoplasmic reticulum membrane"/>
    <property type="evidence" value="ECO:0007669"/>
    <property type="project" value="TreeGrafter"/>
</dbReference>
<feature type="transmembrane region" description="Helical" evidence="10">
    <location>
        <begin position="20"/>
        <end position="39"/>
    </location>
</feature>
<dbReference type="Pfam" id="PF01151">
    <property type="entry name" value="ELO"/>
    <property type="match status" value="1"/>
</dbReference>
<dbReference type="GO" id="GO:0009922">
    <property type="term" value="F:fatty acid elongase activity"/>
    <property type="evidence" value="ECO:0007669"/>
    <property type="project" value="UniProtKB-EC"/>
</dbReference>
<evidence type="ECO:0000313" key="11">
    <source>
        <dbReference type="EMBL" id="KAH8360265.1"/>
    </source>
</evidence>
<feature type="transmembrane region" description="Helical" evidence="10">
    <location>
        <begin position="103"/>
        <end position="124"/>
    </location>
</feature>